<feature type="compositionally biased region" description="Low complexity" evidence="1">
    <location>
        <begin position="366"/>
        <end position="376"/>
    </location>
</feature>
<evidence type="ECO:0000313" key="2">
    <source>
        <dbReference type="EMBL" id="OLP97114.1"/>
    </source>
</evidence>
<sequence>MDLGTRQLMDLGAPQLMDLVTWRMMDSVARRIMDPATRQLMDPGTRQLMDLGTRQLMDRILVIRVLLSYDYHNVLDCCWTDTHDFRERILTDNPHWIHLTELVLSFSGAARAEETQRALQRELLGMEFIRSGNPTGRAGNSEILQRLRRQRNCAHIGHVDDRDDICTEIRAAGLAAFHLPFASAWLSELAPAGLKVNFVPLHMLNKSLYGHPESGQRRQKPLEDRENFTARHLVCLCELYGLAILESILGIDVPVLYQQEASGSKIPKALSNALSLTATYLAKYLRLLHLPNHEAQLLKLSRVAALGIHRDGGSTPCLSGKLRLCADANVKGDAGTDEILQDPLMPFNDNLGSDPMQPPQARGRTEAAAKAVPPSAEAEDRLDRAAALRKRSFAFGSGGCRDMPQICGLLAGQRPVRVAAIRELKETGDEEKPGRQAPEQTGILLITGDAGTDEILQDPLMHTESPLSVWTELQLQGETAKNVHNTAALGIRVNPAAAPCAERPRVAWTVRRQPSRPIAAWPPASGKTRALAEVSPAAWPLRTGSQPPAERGSYVCIRPTRSYCWGRCGKRLPRPQRGRQDGLGGQVTLAECGGWGHG</sequence>
<feature type="region of interest" description="Disordered" evidence="1">
    <location>
        <begin position="350"/>
        <end position="380"/>
    </location>
</feature>
<name>A0A1Q9DPM5_SYMMI</name>
<organism evidence="2 3">
    <name type="scientific">Symbiodinium microadriaticum</name>
    <name type="common">Dinoflagellate</name>
    <name type="synonym">Zooxanthella microadriatica</name>
    <dbReference type="NCBI Taxonomy" id="2951"/>
    <lineage>
        <taxon>Eukaryota</taxon>
        <taxon>Sar</taxon>
        <taxon>Alveolata</taxon>
        <taxon>Dinophyceae</taxon>
        <taxon>Suessiales</taxon>
        <taxon>Symbiodiniaceae</taxon>
        <taxon>Symbiodinium</taxon>
    </lineage>
</organism>
<evidence type="ECO:0000256" key="1">
    <source>
        <dbReference type="SAM" id="MobiDB-lite"/>
    </source>
</evidence>
<dbReference type="EMBL" id="LSRX01000445">
    <property type="protein sequence ID" value="OLP97114.1"/>
    <property type="molecule type" value="Genomic_DNA"/>
</dbReference>
<dbReference type="Proteomes" id="UP000186817">
    <property type="component" value="Unassembled WGS sequence"/>
</dbReference>
<reference evidence="2 3" key="1">
    <citation type="submission" date="2016-02" db="EMBL/GenBank/DDBJ databases">
        <title>Genome analysis of coral dinoflagellate symbionts highlights evolutionary adaptations to a symbiotic lifestyle.</title>
        <authorList>
            <person name="Aranda M."/>
            <person name="Li Y."/>
            <person name="Liew Y.J."/>
            <person name="Baumgarten S."/>
            <person name="Simakov O."/>
            <person name="Wilson M."/>
            <person name="Piel J."/>
            <person name="Ashoor H."/>
            <person name="Bougouffa S."/>
            <person name="Bajic V.B."/>
            <person name="Ryu T."/>
            <person name="Ravasi T."/>
            <person name="Bayer T."/>
            <person name="Micklem G."/>
            <person name="Kim H."/>
            <person name="Bhak J."/>
            <person name="Lajeunesse T.C."/>
            <person name="Voolstra C.R."/>
        </authorList>
    </citation>
    <scope>NUCLEOTIDE SEQUENCE [LARGE SCALE GENOMIC DNA]</scope>
    <source>
        <strain evidence="2 3">CCMP2467</strain>
    </source>
</reference>
<evidence type="ECO:0000313" key="3">
    <source>
        <dbReference type="Proteomes" id="UP000186817"/>
    </source>
</evidence>
<dbReference type="AlphaFoldDB" id="A0A1Q9DPM5"/>
<comment type="caution">
    <text evidence="2">The sequence shown here is derived from an EMBL/GenBank/DDBJ whole genome shotgun (WGS) entry which is preliminary data.</text>
</comment>
<gene>
    <name evidence="2" type="ORF">AK812_SmicGene20573</name>
</gene>
<accession>A0A1Q9DPM5</accession>
<keyword evidence="3" id="KW-1185">Reference proteome</keyword>
<proteinExistence type="predicted"/>
<protein>
    <submittedName>
        <fullName evidence="2">Uncharacterized protein</fullName>
    </submittedName>
</protein>